<dbReference type="SUPFAM" id="SSF52777">
    <property type="entry name" value="CoA-dependent acyltransferases"/>
    <property type="match status" value="2"/>
</dbReference>
<dbReference type="InterPro" id="IPR023213">
    <property type="entry name" value="CAT-like_dom_sf"/>
</dbReference>
<dbReference type="Gene3D" id="3.30.559.10">
    <property type="entry name" value="Chloramphenicol acetyltransferase-like domain"/>
    <property type="match status" value="1"/>
</dbReference>
<evidence type="ECO:0000256" key="2">
    <source>
        <dbReference type="ARBA" id="ARBA00022448"/>
    </source>
</evidence>
<dbReference type="PANTHER" id="PTHR22589">
    <property type="entry name" value="CARNITINE O-ACYLTRANSFERASE"/>
    <property type="match status" value="1"/>
</dbReference>
<keyword evidence="4" id="KW-0276">Fatty acid metabolism</keyword>
<evidence type="ECO:0000313" key="10">
    <source>
        <dbReference type="Proteomes" id="UP001497600"/>
    </source>
</evidence>
<name>A0ABP0EJV3_9ASCO</name>
<comment type="similarity">
    <text evidence="1">Belongs to the carnitine/choline acetyltransferase family.</text>
</comment>
<dbReference type="EMBL" id="OZ004258">
    <property type="protein sequence ID" value="CAK7914644.1"/>
    <property type="molecule type" value="Genomic_DNA"/>
</dbReference>
<keyword evidence="6" id="KW-0012">Acyltransferase</keyword>
<evidence type="ECO:0000256" key="4">
    <source>
        <dbReference type="ARBA" id="ARBA00022832"/>
    </source>
</evidence>
<dbReference type="InterPro" id="IPR039551">
    <property type="entry name" value="Cho/carn_acyl_trans"/>
</dbReference>
<feature type="domain" description="Choline/carnitine acyltransferase" evidence="8">
    <location>
        <begin position="13"/>
        <end position="653"/>
    </location>
</feature>
<evidence type="ECO:0000259" key="8">
    <source>
        <dbReference type="Pfam" id="PF00755"/>
    </source>
</evidence>
<evidence type="ECO:0000256" key="1">
    <source>
        <dbReference type="ARBA" id="ARBA00005232"/>
    </source>
</evidence>
<evidence type="ECO:0000256" key="6">
    <source>
        <dbReference type="ARBA" id="ARBA00023315"/>
    </source>
</evidence>
<dbReference type="InterPro" id="IPR042231">
    <property type="entry name" value="Cho/carn_acyl_trans_2"/>
</dbReference>
<organism evidence="9 10">
    <name type="scientific">[Candida] anglica</name>
    <dbReference type="NCBI Taxonomy" id="148631"/>
    <lineage>
        <taxon>Eukaryota</taxon>
        <taxon>Fungi</taxon>
        <taxon>Dikarya</taxon>
        <taxon>Ascomycota</taxon>
        <taxon>Saccharomycotina</taxon>
        <taxon>Pichiomycetes</taxon>
        <taxon>Debaryomycetaceae</taxon>
        <taxon>Kurtzmaniella</taxon>
    </lineage>
</organism>
<reference evidence="9 10" key="1">
    <citation type="submission" date="2024-01" db="EMBL/GenBank/DDBJ databases">
        <authorList>
            <consortium name="Genoscope - CEA"/>
            <person name="William W."/>
        </authorList>
    </citation>
    <scope>NUCLEOTIDE SEQUENCE [LARGE SCALE GENOMIC DNA]</scope>
    <source>
        <strain evidence="9 10">29B2s-10</strain>
    </source>
</reference>
<dbReference type="Gene3D" id="3.30.559.70">
    <property type="entry name" value="Choline/Carnitine o-acyltransferase, domain 2"/>
    <property type="match status" value="1"/>
</dbReference>
<feature type="compositionally biased region" description="Polar residues" evidence="7">
    <location>
        <begin position="725"/>
        <end position="734"/>
    </location>
</feature>
<protein>
    <submittedName>
        <fullName evidence="9">Carnitine O-acetyltransferase Yat2p</fullName>
    </submittedName>
</protein>
<evidence type="ECO:0000256" key="7">
    <source>
        <dbReference type="SAM" id="MobiDB-lite"/>
    </source>
</evidence>
<evidence type="ECO:0000313" key="9">
    <source>
        <dbReference type="EMBL" id="CAK7914644.1"/>
    </source>
</evidence>
<dbReference type="Proteomes" id="UP001497600">
    <property type="component" value="Chromosome F"/>
</dbReference>
<dbReference type="Gene3D" id="1.10.275.20">
    <property type="entry name" value="Choline/Carnitine o-acyltransferase"/>
    <property type="match status" value="1"/>
</dbReference>
<dbReference type="InterPro" id="IPR042572">
    <property type="entry name" value="Carn_acyl_trans_N"/>
</dbReference>
<keyword evidence="10" id="KW-1185">Reference proteome</keyword>
<dbReference type="PANTHER" id="PTHR22589:SF48">
    <property type="entry name" value="CARNITINE O-ACETYLTRANSFERASE YAT2"/>
    <property type="match status" value="1"/>
</dbReference>
<gene>
    <name evidence="9" type="primary">YAT2</name>
    <name evidence="9" type="ORF">CAAN4_F17392</name>
</gene>
<evidence type="ECO:0000256" key="3">
    <source>
        <dbReference type="ARBA" id="ARBA00022679"/>
    </source>
</evidence>
<keyword evidence="2" id="KW-0813">Transport</keyword>
<accession>A0ABP0EJV3</accession>
<dbReference type="PROSITE" id="PS00439">
    <property type="entry name" value="ACYLTRANSF_C_1"/>
    <property type="match status" value="1"/>
</dbReference>
<evidence type="ECO:0000256" key="5">
    <source>
        <dbReference type="ARBA" id="ARBA00023098"/>
    </source>
</evidence>
<sequence length="856" mass="96020">MSTFLNEKSLPHLPVPTLTSTAGQLIDALSPLVTSEELLTLKEDSKEFITNPLISLIQRHLITASQNPDHSCYLNSINDEVNPGIYGELNNDILPRNPYLVLEEDPYSQTINPPNQAQRASSLINSSLKFILSLRNETLKPDVTPKNGNPLTMNCYKNLFGTSRIPAENHVTIKRFDQNDSNHIMIICNNQYYKLEVIKSNQRVDDDDVDASSFSGNIWFNNHDLSLVLEEIVTEATKIDTIESVNSSIGSITTQTFKVWKQAREELQNSNRELLETIDSSLFVVVLDSVNSPETDQEKTSVISHGSSNLLHGTNIQTGSCTSRWYDKLQLIVTRNSVAGVVWESASMDSTAILRYISDIYTDSILKLAKDINGAEYTLFDSNVTKFVSSKDNEKKPVPKKLEVHRTPELLHLIHLSETRLADLIHQHEYKMLTIKLDGHLVSKFNLSVDSVLQVCLQITNYTLYGKLVNTLEPITTRKFRDARTELVPVQSEAVAQCCKTFISNDDIQVKWKRFRECCDAHSRQYLDAMQGRGFERHFLSLVHCIRSSEAVDFLNELNKDVDGLPQIPQFHHEGGSSAAGLIPPLLANPCIDKLSSPELLISNCGNPALHLFGITPAIDQGFGIGYIIHADRVIVTVSSKHRQTDRFLATFKHVVHEVKSILHQQDNLLYTTADTEARKNELEQLRREKDNGSDSLPPKRKGSTSRGQAIPLTIASNPIPYSPHGTSPTSTLSDDVKQGDDYDVFGGYGYFDFGELDHRSDILSHNSSYMNSEISISLNSASTSTSRLQSRHHSSTNLHKMAGGPEDLKQKISLSESIRDRLQSTESFHSSIEPEVEHKPRSQIGRALDMSWFKR</sequence>
<dbReference type="Pfam" id="PF00755">
    <property type="entry name" value="Carn_acyltransf"/>
    <property type="match status" value="1"/>
</dbReference>
<dbReference type="InterPro" id="IPR000542">
    <property type="entry name" value="Carn_acyl_trans"/>
</dbReference>
<keyword evidence="3" id="KW-0808">Transferase</keyword>
<feature type="region of interest" description="Disordered" evidence="7">
    <location>
        <begin position="820"/>
        <end position="842"/>
    </location>
</feature>
<keyword evidence="5" id="KW-0443">Lipid metabolism</keyword>
<proteinExistence type="inferred from homology"/>
<feature type="region of interest" description="Disordered" evidence="7">
    <location>
        <begin position="685"/>
        <end position="737"/>
    </location>
</feature>